<protein>
    <submittedName>
        <fullName evidence="2">Uncharacterized protein</fullName>
    </submittedName>
</protein>
<feature type="transmembrane region" description="Helical" evidence="1">
    <location>
        <begin position="127"/>
        <end position="146"/>
    </location>
</feature>
<dbReference type="EMBL" id="CP048104">
    <property type="protein sequence ID" value="QKG84897.1"/>
    <property type="molecule type" value="Genomic_DNA"/>
</dbReference>
<reference evidence="2 3" key="1">
    <citation type="submission" date="2020-01" db="EMBL/GenBank/DDBJ databases">
        <authorList>
            <person name="Gulvik C.A."/>
            <person name="Batra D.G."/>
        </authorList>
    </citation>
    <scope>NUCLEOTIDE SEQUENCE [LARGE SCALE GENOMIC DNA]</scope>
    <source>
        <strain evidence="2 3">W9323</strain>
    </source>
</reference>
<evidence type="ECO:0000313" key="2">
    <source>
        <dbReference type="EMBL" id="QKG84897.1"/>
    </source>
</evidence>
<sequence length="211" mass="24662">MEEFFNLFLVIVVAVIFALLAYLYQKFLVVRILFTILKHILIILCMILMAGLFIFAHSFLAFWLIFFTALTDKGPYFFANGEKIMPFLENDALAKIAITYGIFYFIVYFGSSLLYSMFYLNVWIFKGLVFLTSKLAVIFIYPWLVHTLFPDITVTREGALTLLILITLIMVNQLIRREYQAYERHGSPLNYVLKRLIPWLKKRSPPGNEPL</sequence>
<evidence type="ECO:0000256" key="1">
    <source>
        <dbReference type="SAM" id="Phobius"/>
    </source>
</evidence>
<feature type="transmembrane region" description="Helical" evidence="1">
    <location>
        <begin position="92"/>
        <end position="115"/>
    </location>
</feature>
<dbReference type="Proteomes" id="UP000503088">
    <property type="component" value="Chromosome"/>
</dbReference>
<proteinExistence type="predicted"/>
<dbReference type="AlphaFoldDB" id="A0A7D4CWC3"/>
<keyword evidence="1" id="KW-1133">Transmembrane helix</keyword>
<accession>A0A7D4CWC3</accession>
<feature type="transmembrane region" description="Helical" evidence="1">
    <location>
        <begin position="158"/>
        <end position="175"/>
    </location>
</feature>
<keyword evidence="1" id="KW-0472">Membrane</keyword>
<dbReference type="KEGG" id="kpul:GXN76_10735"/>
<name>A0A7D4CWC3_9BACL</name>
<feature type="transmembrane region" description="Helical" evidence="1">
    <location>
        <begin position="6"/>
        <end position="24"/>
    </location>
</feature>
<feature type="transmembrane region" description="Helical" evidence="1">
    <location>
        <begin position="36"/>
        <end position="66"/>
    </location>
</feature>
<dbReference type="RefSeq" id="WP_173223037.1">
    <property type="nucleotide sequence ID" value="NZ_CP048104.1"/>
</dbReference>
<keyword evidence="1" id="KW-0812">Transmembrane</keyword>
<organism evidence="2 3">
    <name type="scientific">Kroppenstedtia pulmonis</name>
    <dbReference type="NCBI Taxonomy" id="1380685"/>
    <lineage>
        <taxon>Bacteria</taxon>
        <taxon>Bacillati</taxon>
        <taxon>Bacillota</taxon>
        <taxon>Bacilli</taxon>
        <taxon>Bacillales</taxon>
        <taxon>Thermoactinomycetaceae</taxon>
        <taxon>Kroppenstedtia</taxon>
    </lineage>
</organism>
<gene>
    <name evidence="2" type="ORF">GXN76_10735</name>
</gene>
<keyword evidence="3" id="KW-1185">Reference proteome</keyword>
<evidence type="ECO:0000313" key="3">
    <source>
        <dbReference type="Proteomes" id="UP000503088"/>
    </source>
</evidence>